<dbReference type="STRING" id="77020.A0A0M8MTP4"/>
<comment type="caution">
    <text evidence="3">The sequence shown here is derived from an EMBL/GenBank/DDBJ whole genome shotgun (WGS) entry which is preliminary data.</text>
</comment>
<dbReference type="PANTHER" id="PTHR34154:SF3">
    <property type="entry name" value="ALKALI-SENSITIVE LINKAGE PROTEIN 1"/>
    <property type="match status" value="1"/>
</dbReference>
<dbReference type="PANTHER" id="PTHR34154">
    <property type="entry name" value="ALKALI-SENSITIVE LINKAGE PROTEIN 1"/>
    <property type="match status" value="1"/>
</dbReference>
<dbReference type="InterPro" id="IPR053183">
    <property type="entry name" value="ASL1"/>
</dbReference>
<accession>A0A0M8MTP4</accession>
<protein>
    <recommendedName>
        <fullName evidence="2">Asl1-like glycosyl hydrolase catalytic domain-containing protein</fullName>
    </recommendedName>
</protein>
<dbReference type="OrthoDB" id="5959761at2759"/>
<dbReference type="AlphaFoldDB" id="A0A0M8MTP4"/>
<dbReference type="GO" id="GO:0071966">
    <property type="term" value="P:fungal-type cell wall polysaccharide metabolic process"/>
    <property type="evidence" value="ECO:0007669"/>
    <property type="project" value="TreeGrafter"/>
</dbReference>
<keyword evidence="1" id="KW-0732">Signal</keyword>
<evidence type="ECO:0000313" key="3">
    <source>
        <dbReference type="EMBL" id="KOS13391.1"/>
    </source>
</evidence>
<dbReference type="SUPFAM" id="SSF51445">
    <property type="entry name" value="(Trans)glycosidases"/>
    <property type="match status" value="1"/>
</dbReference>
<evidence type="ECO:0000256" key="1">
    <source>
        <dbReference type="SAM" id="SignalP"/>
    </source>
</evidence>
<dbReference type="Gene3D" id="3.20.20.80">
    <property type="entry name" value="Glycosidases"/>
    <property type="match status" value="1"/>
</dbReference>
<dbReference type="RefSeq" id="XP_017991023.1">
    <property type="nucleotide sequence ID" value="XM_018134716.1"/>
</dbReference>
<dbReference type="EMBL" id="LGAV01000006">
    <property type="protein sequence ID" value="KOS13391.1"/>
    <property type="molecule type" value="Genomic_DNA"/>
</dbReference>
<sequence>MKLTVSTAACALGALLAALPVSANFEYGLPWAAPNDWAPSMTSKTISWYHHWEMGRVPTIRSEVEYVPTYWGPEKKTDWIARKIEIAANKPRHILAFNEPDIKGQANMSPDDAVHEFMKELQPYAEDGIRVSSPQMVYNMAWLNEFMEKCQDAGCDVSFIALHWYGGPNDLGAFKKWVSGVHDKFQKPIWITEFGLTNDSNPSDDQVNQFMEEVITWMSQQDYIERAAWNGCYDINNPPDEYATPRNAFFVNSGSHRTTAITWLAGVGNSNLLFAEKKHKNNHKRMQRLRSKNM</sequence>
<dbReference type="VEuPathDB" id="FungiDB:Malapachy_0184"/>
<feature type="chain" id="PRO_5005818859" description="Asl1-like glycosyl hydrolase catalytic domain-containing protein" evidence="1">
    <location>
        <begin position="24"/>
        <end position="294"/>
    </location>
</feature>
<feature type="signal peptide" evidence="1">
    <location>
        <begin position="1"/>
        <end position="23"/>
    </location>
</feature>
<organism evidence="3 4">
    <name type="scientific">Malassezia pachydermatis</name>
    <dbReference type="NCBI Taxonomy" id="77020"/>
    <lineage>
        <taxon>Eukaryota</taxon>
        <taxon>Fungi</taxon>
        <taxon>Dikarya</taxon>
        <taxon>Basidiomycota</taxon>
        <taxon>Ustilaginomycotina</taxon>
        <taxon>Malasseziomycetes</taxon>
        <taxon>Malasseziales</taxon>
        <taxon>Malasseziaceae</taxon>
        <taxon>Malassezia</taxon>
    </lineage>
</organism>
<feature type="domain" description="Asl1-like glycosyl hydrolase catalytic" evidence="2">
    <location>
        <begin position="38"/>
        <end position="254"/>
    </location>
</feature>
<dbReference type="GeneID" id="28726591"/>
<dbReference type="Pfam" id="PF11790">
    <property type="entry name" value="Glyco_hydro_cc"/>
    <property type="match status" value="1"/>
</dbReference>
<reference evidence="3 4" key="1">
    <citation type="submission" date="2015-07" db="EMBL/GenBank/DDBJ databases">
        <title>Draft Genome Sequence of Malassezia furfur CBS1878 and Malassezia pachydermatis CBS1879.</title>
        <authorList>
            <person name="Triana S."/>
            <person name="Ohm R."/>
            <person name="Gonzalez A."/>
            <person name="DeCock H."/>
            <person name="Restrepo S."/>
            <person name="Celis A."/>
        </authorList>
    </citation>
    <scope>NUCLEOTIDE SEQUENCE [LARGE SCALE GENOMIC DNA]</scope>
    <source>
        <strain evidence="3 4">CBS 1879</strain>
    </source>
</reference>
<name>A0A0M8MTP4_9BASI</name>
<dbReference type="InterPro" id="IPR024655">
    <property type="entry name" value="Asl1_glyco_hydro_catalytic"/>
</dbReference>
<dbReference type="Proteomes" id="UP000037751">
    <property type="component" value="Unassembled WGS sequence"/>
</dbReference>
<dbReference type="GO" id="GO:0009277">
    <property type="term" value="C:fungal-type cell wall"/>
    <property type="evidence" value="ECO:0007669"/>
    <property type="project" value="TreeGrafter"/>
</dbReference>
<evidence type="ECO:0000313" key="4">
    <source>
        <dbReference type="Proteomes" id="UP000037751"/>
    </source>
</evidence>
<dbReference type="InterPro" id="IPR017853">
    <property type="entry name" value="GH"/>
</dbReference>
<evidence type="ECO:0000259" key="2">
    <source>
        <dbReference type="Pfam" id="PF11790"/>
    </source>
</evidence>
<gene>
    <name evidence="3" type="ORF">Malapachy_0184</name>
</gene>
<keyword evidence="4" id="KW-1185">Reference proteome</keyword>
<proteinExistence type="predicted"/>